<feature type="region of interest" description="Disordered" evidence="1">
    <location>
        <begin position="38"/>
        <end position="57"/>
    </location>
</feature>
<name>A0ABX5LPP0_9BACT</name>
<accession>A0ABX5LPP0</accession>
<sequence>MNEELSEIEKMQLAWMDNHPMHDKDGVIEAAKAEEDKKQKMVKKFKPRKNPAAWNFPEPEEEIDLHGYVAEEAAAAVENLMEGMKRAGLSVLRIIHGGGNPEYGNVKHIIDKKVATVWKHKVLFYKTEPNNSGSSILKIGRNDGFNVIPRDKRRK</sequence>
<gene>
    <name evidence="3" type="ORF">B0H50_101318</name>
</gene>
<evidence type="ECO:0000259" key="2">
    <source>
        <dbReference type="Pfam" id="PF01713"/>
    </source>
</evidence>
<dbReference type="Proteomes" id="UP000245523">
    <property type="component" value="Unassembled WGS sequence"/>
</dbReference>
<dbReference type="InterPro" id="IPR036063">
    <property type="entry name" value="Smr_dom_sf"/>
</dbReference>
<protein>
    <submittedName>
        <fullName evidence="3">Smr domain-containing protein</fullName>
    </submittedName>
</protein>
<evidence type="ECO:0000256" key="1">
    <source>
        <dbReference type="SAM" id="MobiDB-lite"/>
    </source>
</evidence>
<evidence type="ECO:0000313" key="3">
    <source>
        <dbReference type="EMBL" id="PWL04302.1"/>
    </source>
</evidence>
<evidence type="ECO:0000313" key="4">
    <source>
        <dbReference type="Proteomes" id="UP000245523"/>
    </source>
</evidence>
<dbReference type="Gene3D" id="3.30.1370.110">
    <property type="match status" value="1"/>
</dbReference>
<dbReference type="SUPFAM" id="SSF160443">
    <property type="entry name" value="SMR domain-like"/>
    <property type="match status" value="1"/>
</dbReference>
<dbReference type="InterPro" id="IPR002625">
    <property type="entry name" value="Smr_dom"/>
</dbReference>
<proteinExistence type="predicted"/>
<dbReference type="RefSeq" id="WP_106198143.1">
    <property type="nucleotide sequence ID" value="NZ_JAXEIU010000062.1"/>
</dbReference>
<dbReference type="EMBL" id="QGHD01000001">
    <property type="protein sequence ID" value="PWL04302.1"/>
    <property type="molecule type" value="Genomic_DNA"/>
</dbReference>
<comment type="caution">
    <text evidence="3">The sequence shown here is derived from an EMBL/GenBank/DDBJ whole genome shotgun (WGS) entry which is preliminary data.</text>
</comment>
<feature type="compositionally biased region" description="Basic residues" evidence="1">
    <location>
        <begin position="40"/>
        <end position="49"/>
    </location>
</feature>
<dbReference type="Pfam" id="PF01713">
    <property type="entry name" value="Smr"/>
    <property type="match status" value="1"/>
</dbReference>
<keyword evidence="4" id="KW-1185">Reference proteome</keyword>
<reference evidence="3 4" key="1">
    <citation type="submission" date="2018-05" db="EMBL/GenBank/DDBJ databases">
        <title>Animal gut microbial communities from fecal samples from Wisconsin, USA.</title>
        <authorList>
            <person name="Neumann A."/>
        </authorList>
    </citation>
    <scope>NUCLEOTIDE SEQUENCE [LARGE SCALE GENOMIC DNA]</scope>
    <source>
        <strain evidence="3 4">UWS4</strain>
    </source>
</reference>
<organism evidence="3 4">
    <name type="scientific">Hallerella porci</name>
    <dbReference type="NCBI Taxonomy" id="1945871"/>
    <lineage>
        <taxon>Bacteria</taxon>
        <taxon>Pseudomonadati</taxon>
        <taxon>Fibrobacterota</taxon>
        <taxon>Fibrobacteria</taxon>
        <taxon>Fibrobacterales</taxon>
        <taxon>Fibrobacteraceae</taxon>
        <taxon>Hallerella</taxon>
    </lineage>
</organism>
<feature type="domain" description="Smr" evidence="2">
    <location>
        <begin position="63"/>
        <end position="133"/>
    </location>
</feature>